<evidence type="ECO:0000313" key="3">
    <source>
        <dbReference type="EMBL" id="EMI53516.1"/>
    </source>
</evidence>
<keyword evidence="4" id="KW-1185">Reference proteome</keyword>
<evidence type="ECO:0000259" key="2">
    <source>
        <dbReference type="PROSITE" id="PS50106"/>
    </source>
</evidence>
<dbReference type="PATRIC" id="fig|1263870.3.peg.5311"/>
<sequence>MSIFVLAAGILTAAPSDGATLHVVIAADTTPASGLGGDIVADRNGVEQLFKKHVPANQLRIHVLKDPLSRDSILGAVNSLQVTPRQDSVVFYYSGHGAFDKAKGHFLSLPNHQELLRSELQLALINQEPRSALLVTDCCAGGARFQGVPKAVYAEVKAAQIAPILDHLLFKRSGFIDITSSKPGELSITRGDGKGSLFTYPFVRYLDRNARQNIGWQEIISDLEQEVQNDFSRVTKSKGIDTNGDREPDQFKQTVHPFVLTPRLGLKAEAKSSTLVVTQVIPLSPAFHAGLEVGDHILEINGTALSSESSYSNAVDSSPHQMTLKVHDPNENRTATVTANLNP</sequence>
<feature type="compositionally biased region" description="Polar residues" evidence="1">
    <location>
        <begin position="332"/>
        <end position="343"/>
    </location>
</feature>
<dbReference type="SUPFAM" id="SSF50156">
    <property type="entry name" value="PDZ domain-like"/>
    <property type="match status" value="1"/>
</dbReference>
<name>M5U6L6_9BACT</name>
<dbReference type="InterPro" id="IPR041489">
    <property type="entry name" value="PDZ_6"/>
</dbReference>
<dbReference type="Pfam" id="PF00656">
    <property type="entry name" value="Peptidase_C14"/>
    <property type="match status" value="1"/>
</dbReference>
<dbReference type="GO" id="GO:0004197">
    <property type="term" value="F:cysteine-type endopeptidase activity"/>
    <property type="evidence" value="ECO:0007669"/>
    <property type="project" value="InterPro"/>
</dbReference>
<dbReference type="Pfam" id="PF17820">
    <property type="entry name" value="PDZ_6"/>
    <property type="match status" value="1"/>
</dbReference>
<evidence type="ECO:0000256" key="1">
    <source>
        <dbReference type="SAM" id="MobiDB-lite"/>
    </source>
</evidence>
<protein>
    <submittedName>
        <fullName evidence="3">Peptidase C14 caspase catalytic subunit p20</fullName>
    </submittedName>
</protein>
<dbReference type="SMART" id="SM00228">
    <property type="entry name" value="PDZ"/>
    <property type="match status" value="1"/>
</dbReference>
<dbReference type="SUPFAM" id="SSF52129">
    <property type="entry name" value="Caspase-like"/>
    <property type="match status" value="1"/>
</dbReference>
<dbReference type="Gene3D" id="3.40.50.1460">
    <property type="match status" value="1"/>
</dbReference>
<dbReference type="Gene3D" id="2.30.42.10">
    <property type="match status" value="1"/>
</dbReference>
<proteinExistence type="predicted"/>
<dbReference type="AlphaFoldDB" id="M5U6L6"/>
<reference evidence="3 4" key="1">
    <citation type="journal article" date="2013" name="Mar. Genomics">
        <title>Expression of sulfatases in Rhodopirellula baltica and the diversity of sulfatases in the genus Rhodopirellula.</title>
        <authorList>
            <person name="Wegner C.E."/>
            <person name="Richter-Heitmann T."/>
            <person name="Klindworth A."/>
            <person name="Klockow C."/>
            <person name="Richter M."/>
            <person name="Achstetter T."/>
            <person name="Glockner F.O."/>
            <person name="Harder J."/>
        </authorList>
    </citation>
    <scope>NUCLEOTIDE SEQUENCE [LARGE SCALE GENOMIC DNA]</scope>
    <source>
        <strain evidence="3 4">SM41</strain>
    </source>
</reference>
<dbReference type="InterPro" id="IPR011600">
    <property type="entry name" value="Pept_C14_caspase"/>
</dbReference>
<dbReference type="GO" id="GO:0006508">
    <property type="term" value="P:proteolysis"/>
    <property type="evidence" value="ECO:0007669"/>
    <property type="project" value="InterPro"/>
</dbReference>
<accession>M5U6L6</accession>
<dbReference type="Proteomes" id="UP000011885">
    <property type="component" value="Unassembled WGS sequence"/>
</dbReference>
<dbReference type="EMBL" id="ANOH01000346">
    <property type="protein sequence ID" value="EMI53516.1"/>
    <property type="molecule type" value="Genomic_DNA"/>
</dbReference>
<dbReference type="PROSITE" id="PS50106">
    <property type="entry name" value="PDZ"/>
    <property type="match status" value="1"/>
</dbReference>
<dbReference type="InterPro" id="IPR029030">
    <property type="entry name" value="Caspase-like_dom_sf"/>
</dbReference>
<dbReference type="InterPro" id="IPR036034">
    <property type="entry name" value="PDZ_sf"/>
</dbReference>
<organism evidence="3 4">
    <name type="scientific">Rhodopirellula sallentina SM41</name>
    <dbReference type="NCBI Taxonomy" id="1263870"/>
    <lineage>
        <taxon>Bacteria</taxon>
        <taxon>Pseudomonadati</taxon>
        <taxon>Planctomycetota</taxon>
        <taxon>Planctomycetia</taxon>
        <taxon>Pirellulales</taxon>
        <taxon>Pirellulaceae</taxon>
        <taxon>Rhodopirellula</taxon>
    </lineage>
</organism>
<gene>
    <name evidence="3" type="ORF">RSSM_05023</name>
</gene>
<dbReference type="InterPro" id="IPR001478">
    <property type="entry name" value="PDZ"/>
</dbReference>
<comment type="caution">
    <text evidence="3">The sequence shown here is derived from an EMBL/GenBank/DDBJ whole genome shotgun (WGS) entry which is preliminary data.</text>
</comment>
<feature type="domain" description="PDZ" evidence="2">
    <location>
        <begin position="264"/>
        <end position="330"/>
    </location>
</feature>
<evidence type="ECO:0000313" key="4">
    <source>
        <dbReference type="Proteomes" id="UP000011885"/>
    </source>
</evidence>
<feature type="region of interest" description="Disordered" evidence="1">
    <location>
        <begin position="322"/>
        <end position="343"/>
    </location>
</feature>